<name>I3SZ20_LOTJA</name>
<feature type="compositionally biased region" description="Basic and acidic residues" evidence="1">
    <location>
        <begin position="36"/>
        <end position="49"/>
    </location>
</feature>
<dbReference type="EMBL" id="BT145718">
    <property type="protein sequence ID" value="AFK45512.1"/>
    <property type="molecule type" value="mRNA"/>
</dbReference>
<evidence type="ECO:0000313" key="2">
    <source>
        <dbReference type="EMBL" id="AFK45512.1"/>
    </source>
</evidence>
<evidence type="ECO:0000256" key="1">
    <source>
        <dbReference type="SAM" id="MobiDB-lite"/>
    </source>
</evidence>
<sequence>MSKTQFMIFHCNSELMIKFQFWCRMMEAIGGERKGETLEGDMAEEKDGFESISAAE</sequence>
<protein>
    <submittedName>
        <fullName evidence="2">Uncharacterized protein</fullName>
    </submittedName>
</protein>
<dbReference type="AlphaFoldDB" id="I3SZ20"/>
<proteinExistence type="evidence at transcript level"/>
<organism evidence="2">
    <name type="scientific">Lotus japonicus</name>
    <name type="common">Lotus corniculatus var. japonicus</name>
    <dbReference type="NCBI Taxonomy" id="34305"/>
    <lineage>
        <taxon>Eukaryota</taxon>
        <taxon>Viridiplantae</taxon>
        <taxon>Streptophyta</taxon>
        <taxon>Embryophyta</taxon>
        <taxon>Tracheophyta</taxon>
        <taxon>Spermatophyta</taxon>
        <taxon>Magnoliopsida</taxon>
        <taxon>eudicotyledons</taxon>
        <taxon>Gunneridae</taxon>
        <taxon>Pentapetalae</taxon>
        <taxon>rosids</taxon>
        <taxon>fabids</taxon>
        <taxon>Fabales</taxon>
        <taxon>Fabaceae</taxon>
        <taxon>Papilionoideae</taxon>
        <taxon>50 kb inversion clade</taxon>
        <taxon>NPAAA clade</taxon>
        <taxon>Hologalegina</taxon>
        <taxon>robinioid clade</taxon>
        <taxon>Loteae</taxon>
        <taxon>Lotus</taxon>
    </lineage>
</organism>
<reference evidence="2" key="1">
    <citation type="submission" date="2012-05" db="EMBL/GenBank/DDBJ databases">
        <authorList>
            <person name="Krishnakumar V."/>
            <person name="Cheung F."/>
            <person name="Xiao Y."/>
            <person name="Chan A."/>
            <person name="Moskal W.A."/>
            <person name="Town C.D."/>
        </authorList>
    </citation>
    <scope>NUCLEOTIDE SEQUENCE</scope>
</reference>
<feature type="region of interest" description="Disordered" evidence="1">
    <location>
        <begin position="36"/>
        <end position="56"/>
    </location>
</feature>
<accession>I3SZ20</accession>